<keyword evidence="18" id="KW-0460">Magnesium</keyword>
<dbReference type="CDD" id="cd14265">
    <property type="entry name" value="UDPK_IM_like"/>
    <property type="match status" value="1"/>
</dbReference>
<dbReference type="PANTHER" id="PTHR34299">
    <property type="entry name" value="DIACYLGLYCEROL KINASE"/>
    <property type="match status" value="1"/>
</dbReference>
<dbReference type="EMBL" id="CP114063">
    <property type="protein sequence ID" value="WAT25389.1"/>
    <property type="molecule type" value="Genomic_DNA"/>
</dbReference>
<dbReference type="EMBL" id="CP116590">
    <property type="protein sequence ID" value="WCG38614.1"/>
    <property type="molecule type" value="Genomic_DNA"/>
</dbReference>
<accession>A0A7M1KUD1</accession>
<reference evidence="21 25" key="3">
    <citation type="submission" date="2020-10" db="EMBL/GenBank/DDBJ databases">
        <title>Plasmid carrying two tetracycline resistance determinant.</title>
        <authorList>
            <person name="Yang Q."/>
        </authorList>
    </citation>
    <scope>NUCLEOTIDE SEQUENCE [LARGE SCALE GENOMIC DNA]</scope>
    <source>
        <strain evidence="21 25">T43</strain>
    </source>
</reference>
<evidence type="ECO:0000313" key="20">
    <source>
        <dbReference type="EMBL" id="AMB98322.1"/>
    </source>
</evidence>
<feature type="transmembrane region" description="Helical" evidence="19">
    <location>
        <begin position="69"/>
        <end position="92"/>
    </location>
</feature>
<dbReference type="InterPro" id="IPR036945">
    <property type="entry name" value="DAGK_sf"/>
</dbReference>
<dbReference type="Pfam" id="PF01219">
    <property type="entry name" value="DAGK_prokar"/>
    <property type="match status" value="1"/>
</dbReference>
<dbReference type="AlphaFoldDB" id="A0A7M1KUD1"/>
<evidence type="ECO:0000313" key="21">
    <source>
        <dbReference type="EMBL" id="QOQ79956.1"/>
    </source>
</evidence>
<feature type="binding site" evidence="17">
    <location>
        <position position="41"/>
    </location>
    <ligand>
        <name>ATP</name>
        <dbReference type="ChEBI" id="CHEBI:30616"/>
    </ligand>
</feature>
<organism evidence="21 25">
    <name type="scientific">Aerococcus urinaeequi</name>
    <dbReference type="NCBI Taxonomy" id="51665"/>
    <lineage>
        <taxon>Bacteria</taxon>
        <taxon>Bacillati</taxon>
        <taxon>Bacillota</taxon>
        <taxon>Bacilli</taxon>
        <taxon>Lactobacillales</taxon>
        <taxon>Aerococcaceae</taxon>
        <taxon>Aerococcus</taxon>
    </lineage>
</organism>
<sequence length="141" mass="15997">MLMDLKERKQVPKPPKVDKNHNFFESMGYALSGIKFAFIHERNIRYQILGLILVMSAAWFFALSIEKWLILILTCAIVICMEITNTIAEWIIDLVTDNQYHPIAKNVKDVAAGGVLISSTMAVIVGLLIFVPEILLFFKLT</sequence>
<evidence type="ECO:0000256" key="5">
    <source>
        <dbReference type="ARBA" id="ARBA00022679"/>
    </source>
</evidence>
<proteinExistence type="inferred from homology"/>
<reference evidence="20 24" key="1">
    <citation type="journal article" date="2016" name="Genome Announc.">
        <title>Complete Genome Sequences of Aerococcus christensenii CCUG 28831T, Aerococcus sanguinicola CCUG 43001T, Aerococcus urinae CCUG 36881T, Aerococcus urinaeequi CCUG 28094T, Aerococcus urinaehominis CCUG 42038 BT, and Aerococcus viridans CCUG 4311T.</title>
        <authorList>
            <person name="Carkaci D."/>
            <person name="Dargis R."/>
            <person name="Nielsen X.C."/>
            <person name="Skovgaard O."/>
            <person name="Fuursted K."/>
            <person name="Christensen J.J."/>
        </authorList>
    </citation>
    <scope>NUCLEOTIDE SEQUENCE [LARGE SCALE GENOMIC DNA]</scope>
    <source>
        <strain evidence="20 24">CCUG28094</strain>
    </source>
</reference>
<evidence type="ECO:0000256" key="2">
    <source>
        <dbReference type="ARBA" id="ARBA00005967"/>
    </source>
</evidence>
<keyword evidence="9 17" id="KW-0067">ATP-binding</keyword>
<feature type="binding site" evidence="16">
    <location>
        <position position="82"/>
    </location>
    <ligand>
        <name>substrate</name>
    </ligand>
</feature>
<keyword evidence="6 19" id="KW-0812">Transmembrane</keyword>
<evidence type="ECO:0000313" key="22">
    <source>
        <dbReference type="EMBL" id="WAT25389.1"/>
    </source>
</evidence>
<name>A0A7M1KUD1_9LACT</name>
<dbReference type="GO" id="GO:0016301">
    <property type="term" value="F:kinase activity"/>
    <property type="evidence" value="ECO:0007669"/>
    <property type="project" value="UniProtKB-KW"/>
</dbReference>
<reference evidence="24" key="2">
    <citation type="submission" date="2016-01" db="EMBL/GenBank/DDBJ databases">
        <title>Six Aerococcus type strain genome sequencing and assembly using PacBio and Illumina Hiseq.</title>
        <authorList>
            <person name="Carkaci D."/>
            <person name="Dargis R."/>
            <person name="Nielsen X.C."/>
            <person name="Skovgaard O."/>
            <person name="Fuursted K."/>
            <person name="Christensen J.J."/>
        </authorList>
    </citation>
    <scope>NUCLEOTIDE SEQUENCE [LARGE SCALE GENOMIC DNA]</scope>
    <source>
        <strain evidence="24">CCUG28094</strain>
    </source>
</reference>
<dbReference type="GO" id="GO:0008654">
    <property type="term" value="P:phospholipid biosynthetic process"/>
    <property type="evidence" value="ECO:0007669"/>
    <property type="project" value="UniProtKB-KW"/>
</dbReference>
<evidence type="ECO:0000256" key="17">
    <source>
        <dbReference type="PIRSR" id="PIRSR600829-3"/>
    </source>
</evidence>
<reference evidence="22" key="4">
    <citation type="submission" date="2022-12" db="EMBL/GenBank/DDBJ databases">
        <title>Whole genome sequence analysis of a duck derived balloon bacteium Aerococcus urinaeequi henan2020.</title>
        <authorList>
            <person name="Zhang H."/>
            <person name="Qiao H.X."/>
            <person name="Bian C.Z."/>
            <person name="Shu J.C."/>
        </authorList>
    </citation>
    <scope>NUCLEOTIDE SEQUENCE</scope>
    <source>
        <strain evidence="22">2020-HN-1</strain>
    </source>
</reference>
<dbReference type="Proteomes" id="UP000595091">
    <property type="component" value="Chromosome"/>
</dbReference>
<keyword evidence="18" id="KW-0479">Metal-binding</keyword>
<comment type="cofactor">
    <cofactor evidence="18">
        <name>Mg(2+)</name>
        <dbReference type="ChEBI" id="CHEBI:18420"/>
    </cofactor>
    <text evidence="18">Mn(2+), Zn(2+), Cd(2+) and Co(2+) support activity to lesser extents.</text>
</comment>
<evidence type="ECO:0000256" key="13">
    <source>
        <dbReference type="ARBA" id="ARBA00023209"/>
    </source>
</evidence>
<dbReference type="Gene3D" id="1.10.287.3610">
    <property type="match status" value="1"/>
</dbReference>
<feature type="binding site" evidence="18">
    <location>
        <position position="89"/>
    </location>
    <ligand>
        <name>a divalent metal cation</name>
        <dbReference type="ChEBI" id="CHEBI:60240"/>
    </ligand>
</feature>
<dbReference type="InterPro" id="IPR033717">
    <property type="entry name" value="UDPK"/>
</dbReference>
<keyword evidence="13" id="KW-0594">Phospholipid biosynthesis</keyword>
<keyword evidence="10 19" id="KW-1133">Transmembrane helix</keyword>
<dbReference type="Proteomes" id="UP000067698">
    <property type="component" value="Chromosome"/>
</dbReference>
<protein>
    <submittedName>
        <fullName evidence="20 21">Diacylglycerol kinase</fullName>
    </submittedName>
</protein>
<dbReference type="RefSeq" id="WP_016897386.1">
    <property type="nucleotide sequence ID" value="NZ_CP014162.1"/>
</dbReference>
<evidence type="ECO:0000256" key="10">
    <source>
        <dbReference type="ARBA" id="ARBA00022989"/>
    </source>
</evidence>
<keyword evidence="5" id="KW-0808">Transferase</keyword>
<keyword evidence="8 21" id="KW-0418">Kinase</keyword>
<dbReference type="GO" id="GO:0005886">
    <property type="term" value="C:plasma membrane"/>
    <property type="evidence" value="ECO:0007669"/>
    <property type="project" value="UniProtKB-SubCell"/>
</dbReference>
<feature type="binding site" evidence="18">
    <location>
        <position position="41"/>
    </location>
    <ligand>
        <name>a divalent metal cation</name>
        <dbReference type="ChEBI" id="CHEBI:60240"/>
    </ligand>
</feature>
<dbReference type="GO" id="GO:0046872">
    <property type="term" value="F:metal ion binding"/>
    <property type="evidence" value="ECO:0007669"/>
    <property type="project" value="UniProtKB-KW"/>
</dbReference>
<evidence type="ECO:0000256" key="8">
    <source>
        <dbReference type="ARBA" id="ARBA00022777"/>
    </source>
</evidence>
<dbReference type="GeneID" id="92867679"/>
<keyword evidence="7 17" id="KW-0547">Nucleotide-binding</keyword>
<dbReference type="Proteomes" id="UP001179483">
    <property type="component" value="Chromosome"/>
</dbReference>
<evidence type="ECO:0000256" key="6">
    <source>
        <dbReference type="ARBA" id="ARBA00022692"/>
    </source>
</evidence>
<evidence type="ECO:0000256" key="7">
    <source>
        <dbReference type="ARBA" id="ARBA00022741"/>
    </source>
</evidence>
<evidence type="ECO:0000256" key="3">
    <source>
        <dbReference type="ARBA" id="ARBA00022475"/>
    </source>
</evidence>
<comment type="similarity">
    <text evidence="2">Belongs to the bacterial diacylglycerol kinase family.</text>
</comment>
<evidence type="ECO:0000313" key="23">
    <source>
        <dbReference type="EMBL" id="WCG38614.1"/>
    </source>
</evidence>
<reference evidence="23" key="5">
    <citation type="submission" date="2023-01" db="EMBL/GenBank/DDBJ databases">
        <title>Oxazolidinone resistance genes in florfenicol resistant enterococci from beef cattle and veal calves at slaughter.</title>
        <authorList>
            <person name="Biggel M."/>
        </authorList>
    </citation>
    <scope>NUCLEOTIDE SEQUENCE</scope>
    <source>
        <strain evidence="23">K79-1</strain>
    </source>
</reference>
<dbReference type="EMBL" id="CP014162">
    <property type="protein sequence ID" value="AMB98322.1"/>
    <property type="molecule type" value="Genomic_DNA"/>
</dbReference>
<dbReference type="GO" id="GO:0005524">
    <property type="term" value="F:ATP binding"/>
    <property type="evidence" value="ECO:0007669"/>
    <property type="project" value="UniProtKB-KW"/>
</dbReference>
<feature type="binding site" evidence="17">
    <location>
        <position position="29"/>
    </location>
    <ligand>
        <name>ATP</name>
        <dbReference type="ChEBI" id="CHEBI:30616"/>
    </ligand>
</feature>
<evidence type="ECO:0000256" key="14">
    <source>
        <dbReference type="ARBA" id="ARBA00023264"/>
    </source>
</evidence>
<keyword evidence="3" id="KW-1003">Cell membrane</keyword>
<feature type="transmembrane region" description="Helical" evidence="19">
    <location>
        <begin position="112"/>
        <end position="138"/>
    </location>
</feature>
<keyword evidence="11" id="KW-0443">Lipid metabolism</keyword>
<evidence type="ECO:0000256" key="1">
    <source>
        <dbReference type="ARBA" id="ARBA00004651"/>
    </source>
</evidence>
<evidence type="ECO:0000256" key="12">
    <source>
        <dbReference type="ARBA" id="ARBA00023136"/>
    </source>
</evidence>
<evidence type="ECO:0000256" key="16">
    <source>
        <dbReference type="PIRSR" id="PIRSR600829-2"/>
    </source>
</evidence>
<dbReference type="PANTHER" id="PTHR34299:SF1">
    <property type="entry name" value="DIACYLGLYCEROL KINASE"/>
    <property type="match status" value="1"/>
</dbReference>
<feature type="binding site" evidence="17">
    <location>
        <begin position="108"/>
        <end position="109"/>
    </location>
    <ligand>
        <name>ATP</name>
        <dbReference type="ChEBI" id="CHEBI:30616"/>
    </ligand>
</feature>
<evidence type="ECO:0000256" key="11">
    <source>
        <dbReference type="ARBA" id="ARBA00023098"/>
    </source>
</evidence>
<feature type="active site" description="Proton acceptor" evidence="15">
    <location>
        <position position="82"/>
    </location>
</feature>
<evidence type="ECO:0000256" key="4">
    <source>
        <dbReference type="ARBA" id="ARBA00022516"/>
    </source>
</evidence>
<dbReference type="InterPro" id="IPR000829">
    <property type="entry name" value="DAGK"/>
</dbReference>
<evidence type="ECO:0000256" key="18">
    <source>
        <dbReference type="PIRSR" id="PIRSR600829-4"/>
    </source>
</evidence>
<gene>
    <name evidence="20" type="ORF">AWM74_08900</name>
    <name evidence="21" type="ORF">IMX20_04605</name>
    <name evidence="22" type="ORF">OZ415_04830</name>
    <name evidence="23" type="ORF">PML80_04640</name>
</gene>
<keyword evidence="4" id="KW-0444">Lipid biosynthesis</keyword>
<comment type="subcellular location">
    <subcellularLocation>
        <location evidence="1">Cell membrane</location>
        <topology evidence="1">Multi-pass membrane protein</topology>
    </subcellularLocation>
</comment>
<keyword evidence="14" id="KW-1208">Phospholipid metabolism</keyword>
<evidence type="ECO:0000313" key="25">
    <source>
        <dbReference type="Proteomes" id="UP000595091"/>
    </source>
</evidence>
<evidence type="ECO:0000256" key="19">
    <source>
        <dbReference type="SAM" id="Phobius"/>
    </source>
</evidence>
<feature type="transmembrane region" description="Helical" evidence="19">
    <location>
        <begin position="44"/>
        <end position="62"/>
    </location>
</feature>
<keyword evidence="12 19" id="KW-0472">Membrane</keyword>
<evidence type="ECO:0000313" key="24">
    <source>
        <dbReference type="Proteomes" id="UP000067698"/>
    </source>
</evidence>
<dbReference type="Proteomes" id="UP001164714">
    <property type="component" value="Chromosome"/>
</dbReference>
<dbReference type="EMBL" id="CP063065">
    <property type="protein sequence ID" value="QOQ79956.1"/>
    <property type="molecule type" value="Genomic_DNA"/>
</dbReference>
<feature type="binding site" evidence="17">
    <location>
        <position position="89"/>
    </location>
    <ligand>
        <name>ATP</name>
        <dbReference type="ChEBI" id="CHEBI:30616"/>
    </ligand>
</feature>
<evidence type="ECO:0000256" key="9">
    <source>
        <dbReference type="ARBA" id="ARBA00022840"/>
    </source>
</evidence>
<evidence type="ECO:0000256" key="15">
    <source>
        <dbReference type="PIRSR" id="PIRSR600829-1"/>
    </source>
</evidence>